<feature type="domain" description="HTH CENPB-type" evidence="2">
    <location>
        <begin position="89"/>
        <end position="166"/>
    </location>
</feature>
<evidence type="ECO:0000259" key="2">
    <source>
        <dbReference type="PROSITE" id="PS51253"/>
    </source>
</evidence>
<dbReference type="SUPFAM" id="SSF46689">
    <property type="entry name" value="Homeodomain-like"/>
    <property type="match status" value="1"/>
</dbReference>
<dbReference type="OMA" id="FLDEWLC"/>
<keyword evidence="1" id="KW-0238">DNA-binding</keyword>
<dbReference type="AlphaFoldDB" id="A0A9W3AKC7"/>
<sequence>MHVELCLVPCQFIVIDHFEFFYPCHYKKMVRTYYRKTQRGLYGQQNLTEALKAIADGMPLNTVSETFKIPAKTLRRHRDTKVQNPGSLVLGRYRSDFSKDQDLDLVELITKMEQSLFGLSTLDVRKLAYEFATKLGIKHRFNTEARMAGRDWLYGFLTRHPRLSIRKPQSFSISRLIGFNRPQVSAFFTIYMNLLNCHNFTPDKIWNMDETGISTVQKPVKNYWQQRNSTSWQGDKCRAWSDCYSFMCHECCWNIYSSNIHISKEKNGGFLDEWLCPCI</sequence>
<dbReference type="RefSeq" id="XP_055887757.1">
    <property type="nucleotide sequence ID" value="XM_056031782.1"/>
</dbReference>
<proteinExistence type="predicted"/>
<protein>
    <submittedName>
        <fullName evidence="4">Uncharacterized protein LOC106053358</fullName>
    </submittedName>
</protein>
<dbReference type="GeneID" id="106053358"/>
<dbReference type="PROSITE" id="PS51253">
    <property type="entry name" value="HTH_CENPB"/>
    <property type="match status" value="1"/>
</dbReference>
<evidence type="ECO:0000313" key="4">
    <source>
        <dbReference type="RefSeq" id="XP_055887757.1"/>
    </source>
</evidence>
<dbReference type="OrthoDB" id="6068826at2759"/>
<gene>
    <name evidence="4" type="primary">LOC106053358</name>
</gene>
<reference evidence="4" key="1">
    <citation type="submission" date="2025-08" db="UniProtKB">
        <authorList>
            <consortium name="RefSeq"/>
        </authorList>
    </citation>
    <scope>IDENTIFICATION</scope>
</reference>
<dbReference type="InterPro" id="IPR006600">
    <property type="entry name" value="HTH_CenpB_DNA-bd_dom"/>
</dbReference>
<name>A0A9W3AKC7_BIOGL</name>
<keyword evidence="3" id="KW-1185">Reference proteome</keyword>
<evidence type="ECO:0000313" key="3">
    <source>
        <dbReference type="Proteomes" id="UP001165740"/>
    </source>
</evidence>
<dbReference type="GO" id="GO:0003677">
    <property type="term" value="F:DNA binding"/>
    <property type="evidence" value="ECO:0007669"/>
    <property type="project" value="UniProtKB-KW"/>
</dbReference>
<organism evidence="3 4">
    <name type="scientific">Biomphalaria glabrata</name>
    <name type="common">Bloodfluke planorb</name>
    <name type="synonym">Freshwater snail</name>
    <dbReference type="NCBI Taxonomy" id="6526"/>
    <lineage>
        <taxon>Eukaryota</taxon>
        <taxon>Metazoa</taxon>
        <taxon>Spiralia</taxon>
        <taxon>Lophotrochozoa</taxon>
        <taxon>Mollusca</taxon>
        <taxon>Gastropoda</taxon>
        <taxon>Heterobranchia</taxon>
        <taxon>Euthyneura</taxon>
        <taxon>Panpulmonata</taxon>
        <taxon>Hygrophila</taxon>
        <taxon>Lymnaeoidea</taxon>
        <taxon>Planorbidae</taxon>
        <taxon>Biomphalaria</taxon>
    </lineage>
</organism>
<dbReference type="Proteomes" id="UP001165740">
    <property type="component" value="Chromosome 6"/>
</dbReference>
<dbReference type="InterPro" id="IPR009057">
    <property type="entry name" value="Homeodomain-like_sf"/>
</dbReference>
<evidence type="ECO:0000256" key="1">
    <source>
        <dbReference type="ARBA" id="ARBA00023125"/>
    </source>
</evidence>
<dbReference type="Gene3D" id="1.10.10.60">
    <property type="entry name" value="Homeodomain-like"/>
    <property type="match status" value="1"/>
</dbReference>
<accession>A0A9W3AKC7</accession>